<dbReference type="Proteomes" id="UP000647860">
    <property type="component" value="Unassembled WGS sequence"/>
</dbReference>
<sequence>MDYDHLAEQLQRRSRWPAIMVAIAGTTMTEAVDNTTHIRDVGTTSPHSGAFTVGGPAPARTGLTGDRGPAAETFRRERERVGERAEPVVSLPLLLSDARGALPAA</sequence>
<reference evidence="2 3" key="1">
    <citation type="submission" date="2021-01" db="EMBL/GenBank/DDBJ databases">
        <title>Whole genome shotgun sequence of Verrucosispora gifhornensis NBRC 16317.</title>
        <authorList>
            <person name="Komaki H."/>
            <person name="Tamura T."/>
        </authorList>
    </citation>
    <scope>NUCLEOTIDE SEQUENCE [LARGE SCALE GENOMIC DNA]</scope>
    <source>
        <strain evidence="2 3">NBRC 16317</strain>
    </source>
</reference>
<organism evidence="2 3">
    <name type="scientific">Micromonospora gifhornensis</name>
    <dbReference type="NCBI Taxonomy" id="84594"/>
    <lineage>
        <taxon>Bacteria</taxon>
        <taxon>Bacillati</taxon>
        <taxon>Actinomycetota</taxon>
        <taxon>Actinomycetes</taxon>
        <taxon>Micromonosporales</taxon>
        <taxon>Micromonosporaceae</taxon>
        <taxon>Micromonospora</taxon>
    </lineage>
</organism>
<feature type="region of interest" description="Disordered" evidence="1">
    <location>
        <begin position="40"/>
        <end position="83"/>
    </location>
</feature>
<accession>A0ABQ4IN49</accession>
<protein>
    <submittedName>
        <fullName evidence="2">Uncharacterized protein</fullName>
    </submittedName>
</protein>
<gene>
    <name evidence="2" type="ORF">Vgi01_60230</name>
</gene>
<feature type="compositionally biased region" description="Basic and acidic residues" evidence="1">
    <location>
        <begin position="73"/>
        <end position="83"/>
    </location>
</feature>
<keyword evidence="3" id="KW-1185">Reference proteome</keyword>
<proteinExistence type="predicted"/>
<name>A0ABQ4IN49_9ACTN</name>
<dbReference type="EMBL" id="BOPA01000080">
    <property type="protein sequence ID" value="GIJ19339.1"/>
    <property type="molecule type" value="Genomic_DNA"/>
</dbReference>
<comment type="caution">
    <text evidence="2">The sequence shown here is derived from an EMBL/GenBank/DDBJ whole genome shotgun (WGS) entry which is preliminary data.</text>
</comment>
<evidence type="ECO:0000256" key="1">
    <source>
        <dbReference type="SAM" id="MobiDB-lite"/>
    </source>
</evidence>
<evidence type="ECO:0000313" key="3">
    <source>
        <dbReference type="Proteomes" id="UP000647860"/>
    </source>
</evidence>
<evidence type="ECO:0000313" key="2">
    <source>
        <dbReference type="EMBL" id="GIJ19339.1"/>
    </source>
</evidence>